<reference evidence="2 3" key="1">
    <citation type="submission" date="2019-08" db="EMBL/GenBank/DDBJ databases">
        <authorList>
            <person name="Peeters C."/>
        </authorList>
    </citation>
    <scope>NUCLEOTIDE SEQUENCE [LARGE SCALE GENOMIC DNA]</scope>
    <source>
        <strain evidence="2 3">LMG 31117</strain>
    </source>
</reference>
<dbReference type="AlphaFoldDB" id="A0A5E5AFV8"/>
<dbReference type="EMBL" id="CABPSP010000015">
    <property type="protein sequence ID" value="VVE72454.1"/>
    <property type="molecule type" value="Genomic_DNA"/>
</dbReference>
<dbReference type="InterPro" id="IPR010359">
    <property type="entry name" value="IrrE_HExxH"/>
</dbReference>
<protein>
    <submittedName>
        <fullName evidence="2">DNA-binding protein</fullName>
    </submittedName>
</protein>
<keyword evidence="2" id="KW-0238">DNA-binding</keyword>
<dbReference type="OrthoDB" id="9796786at2"/>
<gene>
    <name evidence="2" type="ORF">PAN31117_04395</name>
</gene>
<evidence type="ECO:0000313" key="3">
    <source>
        <dbReference type="Proteomes" id="UP000383122"/>
    </source>
</evidence>
<keyword evidence="3" id="KW-1185">Reference proteome</keyword>
<feature type="domain" description="IrrE N-terminal-like" evidence="1">
    <location>
        <begin position="253"/>
        <end position="374"/>
    </location>
</feature>
<dbReference type="Gene3D" id="1.10.10.2910">
    <property type="match status" value="1"/>
</dbReference>
<dbReference type="PANTHER" id="PTHR40455">
    <property type="entry name" value="ANTITOXIN HIGA"/>
    <property type="match status" value="1"/>
</dbReference>
<dbReference type="Proteomes" id="UP000383122">
    <property type="component" value="Unassembled WGS sequence"/>
</dbReference>
<proteinExistence type="predicted"/>
<dbReference type="GO" id="GO:0001046">
    <property type="term" value="F:core promoter sequence-specific DNA binding"/>
    <property type="evidence" value="ECO:0007669"/>
    <property type="project" value="TreeGrafter"/>
</dbReference>
<dbReference type="InterPro" id="IPR039060">
    <property type="entry name" value="Antitox_HigA"/>
</dbReference>
<accession>A0A5E5AFV8</accession>
<dbReference type="Pfam" id="PF06114">
    <property type="entry name" value="Peptidase_M78"/>
    <property type="match status" value="1"/>
</dbReference>
<evidence type="ECO:0000259" key="1">
    <source>
        <dbReference type="Pfam" id="PF06114"/>
    </source>
</evidence>
<sequence length="405" mass="45906">MNDLKVIKTDQQYHEYLEQVHSLMMLHPEAGSTEAERLELLSILVDSYESHRFPVEAPDPVDAIVFRMQERSLKQSDLVPYFGTRSRVSEVLGRKRPLTVPMIRALSIGLGISADTLVGLGAVKDEQTEDVVDWAKFPVKEMVARGWFAKFSSKVSKNADDLVKTFFSDVGLQFGGAAFRRTIGGQAYSLTTKYALHAWLARVIQKARARTDVPRDFRSDVLSGDFLRELAQLSWFEQGPLLAVEFLEKYGIVVVMESQLKGTALDGAAFKDSNGTPIIALTLRQDRLDNFWFTLLHEVAHIWKHVGQEETFLDDLEVSSEDRREVEANRLAREAFIPRVVWKRSDAFVSPSKENIDALARELKISPAVIAGRLRRELNNYQLFNDMVGYDQVKRLFANRLGQGV</sequence>
<dbReference type="GO" id="GO:0006355">
    <property type="term" value="P:regulation of DNA-templated transcription"/>
    <property type="evidence" value="ECO:0007669"/>
    <property type="project" value="InterPro"/>
</dbReference>
<dbReference type="RefSeq" id="WP_150740053.1">
    <property type="nucleotide sequence ID" value="NZ_CABPSP010000015.1"/>
</dbReference>
<dbReference type="PANTHER" id="PTHR40455:SF1">
    <property type="entry name" value="ANTITOXIN HIGA"/>
    <property type="match status" value="1"/>
</dbReference>
<name>A0A5E5AFV8_9BURK</name>
<organism evidence="2 3">
    <name type="scientific">Pandoraea anapnoica</name>
    <dbReference type="NCBI Taxonomy" id="2508301"/>
    <lineage>
        <taxon>Bacteria</taxon>
        <taxon>Pseudomonadati</taxon>
        <taxon>Pseudomonadota</taxon>
        <taxon>Betaproteobacteria</taxon>
        <taxon>Burkholderiales</taxon>
        <taxon>Burkholderiaceae</taxon>
        <taxon>Pandoraea</taxon>
    </lineage>
</organism>
<evidence type="ECO:0000313" key="2">
    <source>
        <dbReference type="EMBL" id="VVE72454.1"/>
    </source>
</evidence>